<reference evidence="5 12" key="4">
    <citation type="submission" date="2023-02" db="EMBL/GenBank/DDBJ databases">
        <title>Results of the 2020 Genomic Proficiency Test for the network of European Union Reference Laboratory for Antimicrobial Resistance assessing whole genome sequencing capacities.</title>
        <authorList>
            <person name="Hoffmann M."/>
            <person name="Luo Y."/>
            <person name="Sorensen L.H."/>
            <person name="Pedersen S.K."/>
            <person name="Hendriksen R.S."/>
        </authorList>
    </citation>
    <scope>NUCLEOTIDE SEQUENCE [LARGE SCALE GENOMIC DNA]</scope>
    <source>
        <strain evidence="5 12">GENOMIC22-006</strain>
    </source>
</reference>
<feature type="coiled-coil region" evidence="1">
    <location>
        <begin position="11"/>
        <end position="61"/>
    </location>
</feature>
<sequence length="64" mass="7546">MLTANEAFLVREAVREKIETLRDAVRHESAKHPTMQDLRTLKHFQAELERYEVAYQKMLNEVGC</sequence>
<evidence type="ECO:0000313" key="4">
    <source>
        <dbReference type="EMBL" id="STP63462.1"/>
    </source>
</evidence>
<evidence type="ECO:0000313" key="8">
    <source>
        <dbReference type="EMBL" id="WER42892.1"/>
    </source>
</evidence>
<dbReference type="EMBL" id="CP119159">
    <property type="protein sequence ID" value="WEH22553.1"/>
    <property type="molecule type" value="Genomic_DNA"/>
</dbReference>
<evidence type="ECO:0000313" key="10">
    <source>
        <dbReference type="Proteomes" id="UP000254396"/>
    </source>
</evidence>
<reference evidence="7 13" key="5">
    <citation type="submission" date="2023-03" db="EMBL/GenBank/DDBJ databases">
        <title>Complete genome sequence of an Enterococcus faecalis urinary isolate.</title>
        <authorList>
            <person name="Brauer A.L."/>
            <person name="Armbruster C.E."/>
        </authorList>
    </citation>
    <scope>NUCLEOTIDE SEQUENCE [LARGE SCALE GENOMIC DNA]</scope>
    <source>
        <strain evidence="7 13">3143</strain>
    </source>
</reference>
<dbReference type="EMBL" id="CP119528">
    <property type="protein sequence ID" value="WER42124.1"/>
    <property type="molecule type" value="Genomic_DNA"/>
</dbReference>
<reference evidence="4 10" key="2">
    <citation type="submission" date="2018-06" db="EMBL/GenBank/DDBJ databases">
        <authorList>
            <consortium name="Pathogen Informatics"/>
            <person name="Doyle S."/>
        </authorList>
    </citation>
    <scope>NUCLEOTIDE SEQUENCE [LARGE SCALE GENOMIC DNA]</scope>
    <source>
        <strain evidence="4 10">NCTC13379</strain>
    </source>
</reference>
<dbReference type="Proteomes" id="UP001221642">
    <property type="component" value="Chromosome"/>
</dbReference>
<accession>A0A4U4BXM8</accession>
<protein>
    <submittedName>
        <fullName evidence="3">Uncharacterized protein</fullName>
    </submittedName>
</protein>
<reference evidence="2 9" key="1">
    <citation type="submission" date="2018-04" db="EMBL/GenBank/DDBJ databases">
        <authorList>
            <person name="Van Tyne D."/>
        </authorList>
    </citation>
    <scope>NUCLEOTIDE SEQUENCE [LARGE SCALE GENOMIC DNA]</scope>
    <source>
        <strain evidence="2 9">B2535</strain>
    </source>
</reference>
<dbReference type="EMBL" id="CP060804">
    <property type="protein sequence ID" value="QNP37891.1"/>
    <property type="molecule type" value="Genomic_DNA"/>
</dbReference>
<dbReference type="EMBL" id="CP119159">
    <property type="protein sequence ID" value="WEH23360.1"/>
    <property type="molecule type" value="Genomic_DNA"/>
</dbReference>
<dbReference type="Proteomes" id="UP000516122">
    <property type="component" value="Chromosome"/>
</dbReference>
<evidence type="ECO:0000313" key="9">
    <source>
        <dbReference type="Proteomes" id="UP000244140"/>
    </source>
</evidence>
<dbReference type="EMBL" id="PZZH01000001">
    <property type="protein sequence ID" value="PTN76490.1"/>
    <property type="molecule type" value="Genomic_DNA"/>
</dbReference>
<dbReference type="Proteomes" id="UP000254396">
    <property type="component" value="Unassembled WGS sequence"/>
</dbReference>
<evidence type="ECO:0000313" key="2">
    <source>
        <dbReference type="EMBL" id="PTN76490.1"/>
    </source>
</evidence>
<organism evidence="3 11">
    <name type="scientific">Enterococcus faecalis</name>
    <name type="common">Streptococcus faecalis</name>
    <dbReference type="NCBI Taxonomy" id="1351"/>
    <lineage>
        <taxon>Bacteria</taxon>
        <taxon>Bacillati</taxon>
        <taxon>Bacillota</taxon>
        <taxon>Bacilli</taxon>
        <taxon>Lactobacillales</taxon>
        <taxon>Enterococcaceae</taxon>
        <taxon>Enterococcus</taxon>
    </lineage>
</organism>
<dbReference type="AlphaFoldDB" id="A0A4U4BXM8"/>
<gene>
    <name evidence="2" type="ORF">DAI13_01470</name>
    <name evidence="3" type="ORF">H9Q64_15830</name>
    <name evidence="4" type="ORF">NCTC13379_00277</name>
    <name evidence="8" type="ORF">P0083_00800</name>
    <name evidence="7" type="ORF">P0083_12400</name>
    <name evidence="5" type="ORF">P0D81_00540</name>
    <name evidence="6" type="ORF">P0D81_04880</name>
</gene>
<dbReference type="RefSeq" id="WP_002399701.1">
    <property type="nucleotide sequence ID" value="NZ_AP026721.1"/>
</dbReference>
<keyword evidence="1" id="KW-0175">Coiled coil</keyword>
<dbReference type="Proteomes" id="UP000244140">
    <property type="component" value="Unassembled WGS sequence"/>
</dbReference>
<evidence type="ECO:0000256" key="1">
    <source>
        <dbReference type="SAM" id="Coils"/>
    </source>
</evidence>
<evidence type="ECO:0000313" key="3">
    <source>
        <dbReference type="EMBL" id="QNP37891.1"/>
    </source>
</evidence>
<reference evidence="3 11" key="3">
    <citation type="submission" date="2020-08" db="EMBL/GenBank/DDBJ databases">
        <title>Enterococcus faecalis SF28073 genome assembly.</title>
        <authorList>
            <person name="Duerkop B.A."/>
            <person name="Johnson C.N."/>
        </authorList>
    </citation>
    <scope>NUCLEOTIDE SEQUENCE [LARGE SCALE GENOMIC DNA]</scope>
    <source>
        <strain evidence="3 11">SF28073</strain>
    </source>
</reference>
<proteinExistence type="predicted"/>
<dbReference type="EMBL" id="CP119528">
    <property type="protein sequence ID" value="WER42892.1"/>
    <property type="molecule type" value="Genomic_DNA"/>
</dbReference>
<evidence type="ECO:0000313" key="12">
    <source>
        <dbReference type="Proteomes" id="UP001221642"/>
    </source>
</evidence>
<evidence type="ECO:0000313" key="5">
    <source>
        <dbReference type="EMBL" id="WEH22553.1"/>
    </source>
</evidence>
<evidence type="ECO:0000313" key="7">
    <source>
        <dbReference type="EMBL" id="WER42124.1"/>
    </source>
</evidence>
<evidence type="ECO:0000313" key="13">
    <source>
        <dbReference type="Proteomes" id="UP001222182"/>
    </source>
</evidence>
<evidence type="ECO:0000313" key="11">
    <source>
        <dbReference type="Proteomes" id="UP000516122"/>
    </source>
</evidence>
<name>A0A4U4BXM8_ENTFL</name>
<dbReference type="EMBL" id="UGIX01000001">
    <property type="protein sequence ID" value="STP63462.1"/>
    <property type="molecule type" value="Genomic_DNA"/>
</dbReference>
<dbReference type="Proteomes" id="UP001222182">
    <property type="component" value="Chromosome"/>
</dbReference>
<evidence type="ECO:0000313" key="6">
    <source>
        <dbReference type="EMBL" id="WEH23360.1"/>
    </source>
</evidence>